<keyword evidence="1" id="KW-0472">Membrane</keyword>
<protein>
    <submittedName>
        <fullName evidence="2">Uncharacterized protein</fullName>
    </submittedName>
</protein>
<gene>
    <name evidence="2" type="ORF">C7B81_11220</name>
</gene>
<dbReference type="InterPro" id="IPR044200">
    <property type="entry name" value="At5g03900-like"/>
</dbReference>
<proteinExistence type="predicted"/>
<sequence>MTVEAALLDWIGNRGRRCSVGEVAAGTGLSLQEVEPGLLALVADVSGHLQVAEDGTLLFVFPPALRMRLLALSGRRRLQARLQATLRLAARLIRLSFGVVLLLVTTLVVLILSVLLVVRLFTSDDADDAGLALLQGLAQVPLSILDLLASGLRAPARQGSASVTPQQLWSLLWDLPGEGADPASLGFLSAVFSILFGDGDPNARFEPQRWRRIGAVLRKRGGVVIAEDLAPLLDLPDCPSDPDRRRDLADAAMLPVLLRFDGRPEVSEDGDLIYGFPFLPARAAGGDGPVPPLRERAFRFSRAGAGQRVAYGVAVGALLVLSPWLLAITPAWLPPVAWLARFAIGYALLLLLLPLARLPLQYGRNRAIAARNRRRQAWAKAARSADPQLKRRRAVARRLGATESGRPAPRIVYDSGRDLLEQTIDDLGRGTRPTA</sequence>
<dbReference type="EMBL" id="PVWP01000007">
    <property type="protein sequence ID" value="PSB36984.1"/>
    <property type="molecule type" value="Genomic_DNA"/>
</dbReference>
<name>A0ABX5F9B2_9CHRO</name>
<comment type="caution">
    <text evidence="2">The sequence shown here is derived from an EMBL/GenBank/DDBJ whole genome shotgun (WGS) entry which is preliminary data.</text>
</comment>
<evidence type="ECO:0000313" key="3">
    <source>
        <dbReference type="Proteomes" id="UP000238218"/>
    </source>
</evidence>
<evidence type="ECO:0000256" key="1">
    <source>
        <dbReference type="SAM" id="Phobius"/>
    </source>
</evidence>
<keyword evidence="3" id="KW-1185">Reference proteome</keyword>
<evidence type="ECO:0000313" key="2">
    <source>
        <dbReference type="EMBL" id="PSB36984.1"/>
    </source>
</evidence>
<reference evidence="2 3" key="1">
    <citation type="submission" date="2018-03" db="EMBL/GenBank/DDBJ databases">
        <title>The ancient ancestry and fast evolution of plastids.</title>
        <authorList>
            <person name="Moore K.R."/>
            <person name="Magnabosco C."/>
            <person name="Momper L."/>
            <person name="Gold D.A."/>
            <person name="Bosak T."/>
            <person name="Fournier G.P."/>
        </authorList>
    </citation>
    <scope>NUCLEOTIDE SEQUENCE [LARGE SCALE GENOMIC DNA]</scope>
    <source>
        <strain evidence="2 3">CCALA 015</strain>
    </source>
</reference>
<keyword evidence="1" id="KW-0812">Transmembrane</keyword>
<feature type="transmembrane region" description="Helical" evidence="1">
    <location>
        <begin position="95"/>
        <end position="118"/>
    </location>
</feature>
<accession>A0ABX5F9B2</accession>
<dbReference type="PANTHER" id="PTHR47380:SF4">
    <property type="entry name" value="OS02G0533000 PROTEIN"/>
    <property type="match status" value="1"/>
</dbReference>
<feature type="transmembrane region" description="Helical" evidence="1">
    <location>
        <begin position="338"/>
        <end position="356"/>
    </location>
</feature>
<dbReference type="Proteomes" id="UP000238218">
    <property type="component" value="Unassembled WGS sequence"/>
</dbReference>
<organism evidence="2 3">
    <name type="scientific">Aphanothece cf. minutissima CCALA 015</name>
    <dbReference type="NCBI Taxonomy" id="2107695"/>
    <lineage>
        <taxon>Bacteria</taxon>
        <taxon>Bacillati</taxon>
        <taxon>Cyanobacteriota</taxon>
        <taxon>Cyanophyceae</taxon>
        <taxon>Oscillatoriophycideae</taxon>
        <taxon>Chroococcales</taxon>
        <taxon>Aphanothecaceae</taxon>
        <taxon>Aphanothece</taxon>
    </lineage>
</organism>
<keyword evidence="1" id="KW-1133">Transmembrane helix</keyword>
<feature type="transmembrane region" description="Helical" evidence="1">
    <location>
        <begin position="309"/>
        <end position="332"/>
    </location>
</feature>
<dbReference type="PANTHER" id="PTHR47380">
    <property type="entry name" value="OS02G0533000 PROTEIN"/>
    <property type="match status" value="1"/>
</dbReference>
<dbReference type="RefSeq" id="WP_106221764.1">
    <property type="nucleotide sequence ID" value="NZ_PVWP01000007.1"/>
</dbReference>